<dbReference type="InterPro" id="IPR050955">
    <property type="entry name" value="Plant_Biomass_Hydrol_Est"/>
</dbReference>
<feature type="domain" description="Phospholipase/carboxylesterase/thioesterase" evidence="5">
    <location>
        <begin position="532"/>
        <end position="612"/>
    </location>
</feature>
<keyword evidence="1 4" id="KW-0732">Signal</keyword>
<keyword evidence="2" id="KW-0378">Hydrolase</keyword>
<feature type="compositionally biased region" description="Basic residues" evidence="3">
    <location>
        <begin position="678"/>
        <end position="687"/>
    </location>
</feature>
<proteinExistence type="predicted"/>
<evidence type="ECO:0000256" key="3">
    <source>
        <dbReference type="SAM" id="MobiDB-lite"/>
    </source>
</evidence>
<keyword evidence="7" id="KW-1185">Reference proteome</keyword>
<feature type="chain" id="PRO_5042153540" description="Phospholipase/carboxylesterase/thioesterase domain-containing protein" evidence="4">
    <location>
        <begin position="21"/>
        <end position="736"/>
    </location>
</feature>
<dbReference type="GO" id="GO:0016787">
    <property type="term" value="F:hydrolase activity"/>
    <property type="evidence" value="ECO:0007669"/>
    <property type="project" value="UniProtKB-KW"/>
</dbReference>
<dbReference type="EMBL" id="LGRX02005566">
    <property type="protein sequence ID" value="KAK3278190.1"/>
    <property type="molecule type" value="Genomic_DNA"/>
</dbReference>
<dbReference type="PANTHER" id="PTHR43037:SF5">
    <property type="entry name" value="FERULOYL ESTERASE"/>
    <property type="match status" value="1"/>
</dbReference>
<feature type="signal peptide" evidence="4">
    <location>
        <begin position="1"/>
        <end position="20"/>
    </location>
</feature>
<sequence>MQTMFARALWCLVVLPSALGFQVTTLGETLGRSARTLLPEGYAENADPIPLVVALHGYTQDAARMESLIRGPHFVDALRFVLILPNGLKDTAGKRYWNATQDCCNFYKADVDDVGYVKGLISEARTAYSIDPNRVYVFGFSNGAFMAHRLACELSHELAGIVSIAGSSVPTVDECQPAKPLSILNIHGDQDEIILYAGGRGPSWKSGKKGPRKHMDYVLEILVPCALGFQVTTLGETLGRSARTLLPEGYAENADPIPLVGALHGYTQDAARMESLIRGPHFVDALRFVLILPNGLKDTAGKRYWNATQDCCNFYKADVDDVGYVKGLISEARTAYSIDPNRVYVFGFSNGAFMAHRLACELSHELAGIVSIAGSSVPTVDECQPAKPLSILNIHGDQDEIILYAGGRGPSWKSGKKGPRKHMDYVLEILVPCALGFQVTTLGETLGRSARTLLPEGYAENADPIPLVVALHGYTQDAARMESLIRGPHFVDALRFVLILPNGLKDTAGKRYWNATQDCCNFYKADVDDVGYVKGLISEARTAYSIDPNRVYVFGFSNGAFMAHRLACELSHELAGIVSIAGSSVPTVDECQPAKPLSILNIHGDQDEIILYAGGRGPSWKSGKKGPRKHMDYVLEILEGGSYPGAEELTRRWASLNGCAEGGESGGTLNWKPTARSKGGKNKKPPFTKASVKKYRHCLHENKVELWTLHGGGHSVRLEERQVADILRFLLQRKRH</sequence>
<dbReference type="SUPFAM" id="SSF53474">
    <property type="entry name" value="alpha/beta-Hydrolases"/>
    <property type="match status" value="3"/>
</dbReference>
<accession>A0AAE0GHQ5</accession>
<evidence type="ECO:0000313" key="6">
    <source>
        <dbReference type="EMBL" id="KAK3278190.1"/>
    </source>
</evidence>
<feature type="domain" description="Phospholipase/carboxylesterase/thioesterase" evidence="5">
    <location>
        <begin position="326"/>
        <end position="404"/>
    </location>
</feature>
<dbReference type="Pfam" id="PF02230">
    <property type="entry name" value="Abhydrolase_2"/>
    <property type="match status" value="3"/>
</dbReference>
<evidence type="ECO:0000256" key="4">
    <source>
        <dbReference type="SAM" id="SignalP"/>
    </source>
</evidence>
<feature type="region of interest" description="Disordered" evidence="3">
    <location>
        <begin position="665"/>
        <end position="687"/>
    </location>
</feature>
<evidence type="ECO:0000256" key="1">
    <source>
        <dbReference type="ARBA" id="ARBA00022729"/>
    </source>
</evidence>
<dbReference type="AlphaFoldDB" id="A0AAE0GHQ5"/>
<evidence type="ECO:0000313" key="7">
    <source>
        <dbReference type="Proteomes" id="UP001190700"/>
    </source>
</evidence>
<evidence type="ECO:0000259" key="5">
    <source>
        <dbReference type="Pfam" id="PF02230"/>
    </source>
</evidence>
<comment type="caution">
    <text evidence="6">The sequence shown here is derived from an EMBL/GenBank/DDBJ whole genome shotgun (WGS) entry which is preliminary data.</text>
</comment>
<evidence type="ECO:0000256" key="2">
    <source>
        <dbReference type="ARBA" id="ARBA00022801"/>
    </source>
</evidence>
<dbReference type="PANTHER" id="PTHR43037">
    <property type="entry name" value="UNNAMED PRODUCT-RELATED"/>
    <property type="match status" value="1"/>
</dbReference>
<gene>
    <name evidence="6" type="ORF">CYMTET_13855</name>
</gene>
<name>A0AAE0GHQ5_9CHLO</name>
<reference evidence="6 7" key="1">
    <citation type="journal article" date="2015" name="Genome Biol. Evol.">
        <title>Comparative Genomics of a Bacterivorous Green Alga Reveals Evolutionary Causalities and Consequences of Phago-Mixotrophic Mode of Nutrition.</title>
        <authorList>
            <person name="Burns J.A."/>
            <person name="Paasch A."/>
            <person name="Narechania A."/>
            <person name="Kim E."/>
        </authorList>
    </citation>
    <scope>NUCLEOTIDE SEQUENCE [LARGE SCALE GENOMIC DNA]</scope>
    <source>
        <strain evidence="6 7">PLY_AMNH</strain>
    </source>
</reference>
<dbReference type="InterPro" id="IPR029058">
    <property type="entry name" value="AB_hydrolase_fold"/>
</dbReference>
<dbReference type="Proteomes" id="UP001190700">
    <property type="component" value="Unassembled WGS sequence"/>
</dbReference>
<feature type="domain" description="Phospholipase/carboxylesterase/thioesterase" evidence="5">
    <location>
        <begin position="116"/>
        <end position="196"/>
    </location>
</feature>
<dbReference type="Gene3D" id="3.40.50.1820">
    <property type="entry name" value="alpha/beta hydrolase"/>
    <property type="match status" value="3"/>
</dbReference>
<organism evidence="6 7">
    <name type="scientific">Cymbomonas tetramitiformis</name>
    <dbReference type="NCBI Taxonomy" id="36881"/>
    <lineage>
        <taxon>Eukaryota</taxon>
        <taxon>Viridiplantae</taxon>
        <taxon>Chlorophyta</taxon>
        <taxon>Pyramimonadophyceae</taxon>
        <taxon>Pyramimonadales</taxon>
        <taxon>Pyramimonadaceae</taxon>
        <taxon>Cymbomonas</taxon>
    </lineage>
</organism>
<protein>
    <recommendedName>
        <fullName evidence="5">Phospholipase/carboxylesterase/thioesterase domain-containing protein</fullName>
    </recommendedName>
</protein>
<dbReference type="InterPro" id="IPR003140">
    <property type="entry name" value="PLipase/COase/thioEstase"/>
</dbReference>